<dbReference type="GO" id="GO:0042742">
    <property type="term" value="P:defense response to bacterium"/>
    <property type="evidence" value="ECO:0007669"/>
    <property type="project" value="InterPro"/>
</dbReference>
<dbReference type="InterPro" id="IPR027635">
    <property type="entry name" value="Lantibiotic2_lead_pep_dom"/>
</dbReference>
<protein>
    <recommendedName>
        <fullName evidence="3">Mersacidin/lichenicidin family type 2 lantibiotic</fullName>
    </recommendedName>
</protein>
<evidence type="ECO:0000313" key="1">
    <source>
        <dbReference type="EMBL" id="GCE05963.1"/>
    </source>
</evidence>
<evidence type="ECO:0000313" key="2">
    <source>
        <dbReference type="Proteomes" id="UP000287224"/>
    </source>
</evidence>
<dbReference type="NCBIfam" id="TIGR03898">
    <property type="entry name" value="lanti_MRSA_kill"/>
    <property type="match status" value="1"/>
</dbReference>
<keyword evidence="2" id="KW-1185">Reference proteome</keyword>
<dbReference type="EMBL" id="BIFQ01000001">
    <property type="protein sequence ID" value="GCE05963.1"/>
    <property type="molecule type" value="Genomic_DNA"/>
</dbReference>
<gene>
    <name evidence="1" type="ORF">KDAU_32920</name>
</gene>
<dbReference type="RefSeq" id="WP_160145910.1">
    <property type="nucleotide sequence ID" value="NZ_BIFQ01000001.1"/>
</dbReference>
<dbReference type="Proteomes" id="UP000287224">
    <property type="component" value="Unassembled WGS sequence"/>
</dbReference>
<evidence type="ECO:0008006" key="3">
    <source>
        <dbReference type="Google" id="ProtNLM"/>
    </source>
</evidence>
<comment type="caution">
    <text evidence="1">The sequence shown here is derived from an EMBL/GenBank/DDBJ whole genome shotgun (WGS) entry which is preliminary data.</text>
</comment>
<dbReference type="OrthoDB" id="164016at2"/>
<organism evidence="1 2">
    <name type="scientific">Dictyobacter aurantiacus</name>
    <dbReference type="NCBI Taxonomy" id="1936993"/>
    <lineage>
        <taxon>Bacteria</taxon>
        <taxon>Bacillati</taxon>
        <taxon>Chloroflexota</taxon>
        <taxon>Ktedonobacteria</taxon>
        <taxon>Ktedonobacterales</taxon>
        <taxon>Dictyobacteraceae</taxon>
        <taxon>Dictyobacter</taxon>
    </lineage>
</organism>
<reference evidence="2" key="1">
    <citation type="submission" date="2018-12" db="EMBL/GenBank/DDBJ databases">
        <title>Tengunoibacter tsumagoiensis gen. nov., sp. nov., Dictyobacter kobayashii sp. nov., D. alpinus sp. nov., and D. joshuensis sp. nov. and description of Dictyobacteraceae fam. nov. within the order Ktedonobacterales isolated from Tengu-no-mugimeshi.</title>
        <authorList>
            <person name="Wang C.M."/>
            <person name="Zheng Y."/>
            <person name="Sakai Y."/>
            <person name="Toyoda A."/>
            <person name="Minakuchi Y."/>
            <person name="Abe K."/>
            <person name="Yokota A."/>
            <person name="Yabe S."/>
        </authorList>
    </citation>
    <scope>NUCLEOTIDE SEQUENCE [LARGE SCALE GENOMIC DNA]</scope>
    <source>
        <strain evidence="2">S-27</strain>
    </source>
</reference>
<proteinExistence type="predicted"/>
<name>A0A401ZGN8_9CHLR</name>
<accession>A0A401ZGN8</accession>
<sequence>MSIEEIVKAWKADESALDSALPANPIGEELSDEDLQDVTGGIYCSIGWSCDWQDTCDVEITYPY</sequence>
<dbReference type="AlphaFoldDB" id="A0A401ZGN8"/>